<dbReference type="RefSeq" id="XP_020044218.1">
    <property type="nucleotide sequence ID" value="XM_020194200.1"/>
</dbReference>
<keyword evidence="2" id="KW-1185">Reference proteome</keyword>
<evidence type="ECO:0000313" key="2">
    <source>
        <dbReference type="Proteomes" id="UP000095038"/>
    </source>
</evidence>
<sequence>MILKFKSKVFNSLSLSEVENIFFQACDEAILTLAPIEKDQLREMYQVNQNSFNKHKTNNPNQERIKNPLINGNITINNLDIYRPLQHEEEQNAMKLARKAGNIGMINGRDSTKDILLLLNSNFKKSFGVIYHNLFPQPEMLKNFQTEEIIIVVFKEFLRLKYFNPTALNLTYNGNSSKFSSDALHFNYDEKRSWKHLVISFTYIQMKPEEKNAIKKWVSEKQQMYNSENIDHKYQTKDFPLDFSEEEAKLFLNYYDTPRWKVNYKFLCKMINNLIMINQKSSSNTSISGGESFTDFERSSRETDMEINKRIISQLSIKFYQR</sequence>
<dbReference type="InParanoid" id="A0A1D2V8A5"/>
<dbReference type="GeneID" id="30967836"/>
<gene>
    <name evidence="1" type="ORF">ASCRUDRAFT_78282</name>
</gene>
<organism evidence="1 2">
    <name type="scientific">Ascoidea rubescens DSM 1968</name>
    <dbReference type="NCBI Taxonomy" id="1344418"/>
    <lineage>
        <taxon>Eukaryota</taxon>
        <taxon>Fungi</taxon>
        <taxon>Dikarya</taxon>
        <taxon>Ascomycota</taxon>
        <taxon>Saccharomycotina</taxon>
        <taxon>Saccharomycetes</taxon>
        <taxon>Ascoideaceae</taxon>
        <taxon>Ascoidea</taxon>
    </lineage>
</organism>
<name>A0A1D2V8A5_9ASCO</name>
<dbReference type="Proteomes" id="UP000095038">
    <property type="component" value="Unassembled WGS sequence"/>
</dbReference>
<protein>
    <submittedName>
        <fullName evidence="1">Uncharacterized protein</fullName>
    </submittedName>
</protein>
<proteinExistence type="predicted"/>
<evidence type="ECO:0000313" key="1">
    <source>
        <dbReference type="EMBL" id="ODV57911.1"/>
    </source>
</evidence>
<dbReference type="AlphaFoldDB" id="A0A1D2V8A5"/>
<accession>A0A1D2V8A5</accession>
<dbReference type="EMBL" id="KV454498">
    <property type="protein sequence ID" value="ODV57911.1"/>
    <property type="molecule type" value="Genomic_DNA"/>
</dbReference>
<reference evidence="2" key="1">
    <citation type="submission" date="2016-05" db="EMBL/GenBank/DDBJ databases">
        <title>Comparative genomics of biotechnologically important yeasts.</title>
        <authorList>
            <consortium name="DOE Joint Genome Institute"/>
            <person name="Riley R."/>
            <person name="Haridas S."/>
            <person name="Wolfe K.H."/>
            <person name="Lopes M.R."/>
            <person name="Hittinger C.T."/>
            <person name="Goker M."/>
            <person name="Salamov A."/>
            <person name="Wisecaver J."/>
            <person name="Long T.M."/>
            <person name="Aerts A.L."/>
            <person name="Barry K."/>
            <person name="Choi C."/>
            <person name="Clum A."/>
            <person name="Coughlan A.Y."/>
            <person name="Deshpande S."/>
            <person name="Douglass A.P."/>
            <person name="Hanson S.J."/>
            <person name="Klenk H.-P."/>
            <person name="Labutti K."/>
            <person name="Lapidus A."/>
            <person name="Lindquist E."/>
            <person name="Lipzen A."/>
            <person name="Meier-Kolthoff J.P."/>
            <person name="Ohm R.A."/>
            <person name="Otillar R.P."/>
            <person name="Pangilinan J."/>
            <person name="Peng Y."/>
            <person name="Rokas A."/>
            <person name="Rosa C.A."/>
            <person name="Scheuner C."/>
            <person name="Sibirny A.A."/>
            <person name="Slot J.C."/>
            <person name="Stielow J.B."/>
            <person name="Sun H."/>
            <person name="Kurtzman C.P."/>
            <person name="Blackwell M."/>
            <person name="Grigoriev I.V."/>
            <person name="Jeffries T.W."/>
        </authorList>
    </citation>
    <scope>NUCLEOTIDE SEQUENCE [LARGE SCALE GENOMIC DNA]</scope>
    <source>
        <strain evidence="2">DSM 1968</strain>
    </source>
</reference>